<dbReference type="Pfam" id="PF02661">
    <property type="entry name" value="Fic"/>
    <property type="match status" value="1"/>
</dbReference>
<keyword evidence="4" id="KW-1185">Reference proteome</keyword>
<dbReference type="Proteomes" id="UP000826775">
    <property type="component" value="Plasmid pNHP190003_2"/>
</dbReference>
<proteinExistence type="predicted"/>
<dbReference type="InterPro" id="IPR003812">
    <property type="entry name" value="Fido"/>
</dbReference>
<feature type="coiled-coil region" evidence="1">
    <location>
        <begin position="84"/>
        <end position="111"/>
    </location>
</feature>
<dbReference type="PANTHER" id="PTHR39426">
    <property type="entry name" value="HOMOLOGY TO DEATH-ON-CURING PROTEIN OF PHAGE P1"/>
    <property type="match status" value="1"/>
</dbReference>
<dbReference type="NCBIfam" id="TIGR01550">
    <property type="entry name" value="DOC_P1"/>
    <property type="match status" value="1"/>
</dbReference>
<protein>
    <recommendedName>
        <fullName evidence="2">Fido domain-containing protein</fullName>
    </recommendedName>
</protein>
<reference evidence="3 4" key="1">
    <citation type="submission" date="2021-07" db="EMBL/GenBank/DDBJ databases">
        <title>Novel Helicobacter sp. Isolated from a dog.</title>
        <authorList>
            <person name="Rimbara E."/>
            <person name="Suzuki M."/>
        </authorList>
    </citation>
    <scope>NUCLEOTIDE SEQUENCE [LARGE SCALE GENOMIC DNA]</scope>
    <source>
        <strain evidence="4">NHP19-003</strain>
        <plasmid evidence="3 4">pNHP190003_2</plasmid>
    </source>
</reference>
<accession>A0ABM7SCB6</accession>
<sequence>MIYINIGEAIDIHNEILELTGGLKGINPTSIGYLESVLEHIKNDDYYPTFESKIAHLFFSCVKFHPFPDGNKRTAVYLCMHFFFINEKEIIDKLEEKLEKLVLDVAEDKISKDELRTIFKNFSVRANQKYENKNTHNITVHKRL</sequence>
<organism evidence="3 4">
    <name type="scientific">Helicobacter gastrocanis</name>
    <dbReference type="NCBI Taxonomy" id="2849641"/>
    <lineage>
        <taxon>Bacteria</taxon>
        <taxon>Pseudomonadati</taxon>
        <taxon>Campylobacterota</taxon>
        <taxon>Epsilonproteobacteria</taxon>
        <taxon>Campylobacterales</taxon>
        <taxon>Helicobacteraceae</taxon>
        <taxon>Helicobacter</taxon>
    </lineage>
</organism>
<dbReference type="PROSITE" id="PS51459">
    <property type="entry name" value="FIDO"/>
    <property type="match status" value="1"/>
</dbReference>
<dbReference type="Gene3D" id="1.20.120.1870">
    <property type="entry name" value="Fic/DOC protein, Fido domain"/>
    <property type="match status" value="1"/>
</dbReference>
<name>A0ABM7SCB6_9HELI</name>
<dbReference type="SUPFAM" id="SSF140931">
    <property type="entry name" value="Fic-like"/>
    <property type="match status" value="1"/>
</dbReference>
<gene>
    <name evidence="3" type="ORF">NHP190003_16110</name>
</gene>
<dbReference type="InterPro" id="IPR006440">
    <property type="entry name" value="Doc"/>
</dbReference>
<evidence type="ECO:0000313" key="4">
    <source>
        <dbReference type="Proteomes" id="UP000826775"/>
    </source>
</evidence>
<feature type="domain" description="Fido" evidence="2">
    <location>
        <begin position="4"/>
        <end position="125"/>
    </location>
</feature>
<evidence type="ECO:0000256" key="1">
    <source>
        <dbReference type="SAM" id="Coils"/>
    </source>
</evidence>
<dbReference type="EMBL" id="AP024816">
    <property type="protein sequence ID" value="BCZ18329.1"/>
    <property type="molecule type" value="Genomic_DNA"/>
</dbReference>
<evidence type="ECO:0000259" key="2">
    <source>
        <dbReference type="PROSITE" id="PS51459"/>
    </source>
</evidence>
<dbReference type="InterPro" id="IPR053737">
    <property type="entry name" value="Type_II_TA_Toxin"/>
</dbReference>
<geneLocation type="plasmid" evidence="3 4">
    <name>pNHP190003_2</name>
</geneLocation>
<dbReference type="InterPro" id="IPR036597">
    <property type="entry name" value="Fido-like_dom_sf"/>
</dbReference>
<dbReference type="PANTHER" id="PTHR39426:SF1">
    <property type="entry name" value="HOMOLOGY TO DEATH-ON-CURING PROTEIN OF PHAGE P1"/>
    <property type="match status" value="1"/>
</dbReference>
<keyword evidence="3" id="KW-0614">Plasmid</keyword>
<evidence type="ECO:0000313" key="3">
    <source>
        <dbReference type="EMBL" id="BCZ18329.1"/>
    </source>
</evidence>
<dbReference type="RefSeq" id="WP_221281311.1">
    <property type="nucleotide sequence ID" value="NZ_AP024816.1"/>
</dbReference>
<keyword evidence="1" id="KW-0175">Coiled coil</keyword>